<dbReference type="PROSITE" id="PS00647">
    <property type="entry name" value="THYMID_PHOSPHORYLASE"/>
    <property type="match status" value="1"/>
</dbReference>
<dbReference type="SUPFAM" id="SSF54680">
    <property type="entry name" value="Pyrimidine nucleoside phosphorylase C-terminal domain"/>
    <property type="match status" value="1"/>
</dbReference>
<dbReference type="PANTHER" id="PTHR10515:SF0">
    <property type="entry name" value="THYMIDINE PHOSPHORYLASE"/>
    <property type="match status" value="1"/>
</dbReference>
<dbReference type="PANTHER" id="PTHR10515">
    <property type="entry name" value="THYMIDINE PHOSPHORYLASE"/>
    <property type="match status" value="1"/>
</dbReference>
<keyword evidence="3 5" id="KW-0328">Glycosyltransferase</keyword>
<evidence type="ECO:0000256" key="2">
    <source>
        <dbReference type="ARBA" id="ARBA00011738"/>
    </source>
</evidence>
<reference evidence="7" key="1">
    <citation type="submission" date="2022-11" db="UniProtKB">
        <authorList>
            <consortium name="EnsemblMetazoa"/>
        </authorList>
    </citation>
    <scope>IDENTIFICATION</scope>
</reference>
<keyword evidence="8" id="KW-1185">Reference proteome</keyword>
<evidence type="ECO:0000313" key="8">
    <source>
        <dbReference type="Proteomes" id="UP000887568"/>
    </source>
</evidence>
<dbReference type="PIRSF" id="PIRSF000478">
    <property type="entry name" value="TP_PyNP"/>
    <property type="match status" value="1"/>
</dbReference>
<dbReference type="EC" id="2.4.2.4" evidence="5"/>
<protein>
    <recommendedName>
        <fullName evidence="5">Thymidine phosphorylase</fullName>
        <shortName evidence="5">TP</shortName>
        <ecNumber evidence="5">2.4.2.4</ecNumber>
    </recommendedName>
    <alternativeName>
        <fullName evidence="5">TdRPase</fullName>
    </alternativeName>
</protein>
<dbReference type="EnsemblMetazoa" id="XM_038192503.1">
    <property type="protein sequence ID" value="XP_038048431.1"/>
    <property type="gene ID" value="LOC119722406"/>
</dbReference>
<comment type="pathway">
    <text evidence="5">Pyrimidine metabolism; dTMP biosynthesis via salvage pathway; dTMP from thymine: step 1/2.</text>
</comment>
<evidence type="ECO:0000256" key="3">
    <source>
        <dbReference type="ARBA" id="ARBA00022676"/>
    </source>
</evidence>
<dbReference type="Pfam" id="PF07831">
    <property type="entry name" value="PYNP_C"/>
    <property type="match status" value="1"/>
</dbReference>
<evidence type="ECO:0000256" key="5">
    <source>
        <dbReference type="PIRNR" id="PIRNR000478"/>
    </source>
</evidence>
<dbReference type="GO" id="GO:0009032">
    <property type="term" value="F:thymidine phosphorylase activity"/>
    <property type="evidence" value="ECO:0007669"/>
    <property type="project" value="UniProtKB-UniRule"/>
</dbReference>
<dbReference type="SUPFAM" id="SSF52418">
    <property type="entry name" value="Nucleoside phosphorylase/phosphoribosyltransferase catalytic domain"/>
    <property type="match status" value="1"/>
</dbReference>
<dbReference type="InterPro" id="IPR036320">
    <property type="entry name" value="Glycosyl_Trfase_fam3_N_dom_sf"/>
</dbReference>
<accession>A0A913ZBL2</accession>
<dbReference type="AlphaFoldDB" id="A0A913ZBL2"/>
<dbReference type="Gene3D" id="3.40.1030.10">
    <property type="entry name" value="Nucleoside phosphorylase/phosphoribosyltransferase catalytic domain"/>
    <property type="match status" value="1"/>
</dbReference>
<dbReference type="OrthoDB" id="445007at2759"/>
<comment type="subunit">
    <text evidence="2 5">Homodimer.</text>
</comment>
<dbReference type="InterPro" id="IPR017872">
    <property type="entry name" value="Pyrmidine_PPase_CS"/>
</dbReference>
<dbReference type="Gene3D" id="3.90.1170.30">
    <property type="entry name" value="Pyrimidine nucleoside phosphorylase-like, C-terminal domain"/>
    <property type="match status" value="1"/>
</dbReference>
<dbReference type="InterPro" id="IPR035902">
    <property type="entry name" value="Nuc_phospho_transferase"/>
</dbReference>
<dbReference type="GO" id="GO:0004645">
    <property type="term" value="F:1,4-alpha-oligoglucan phosphorylase activity"/>
    <property type="evidence" value="ECO:0007669"/>
    <property type="project" value="InterPro"/>
</dbReference>
<dbReference type="GeneID" id="119722406"/>
<comment type="similarity">
    <text evidence="1 5">Belongs to the thymidine/pyrimidine-nucleoside phosphorylase family.</text>
</comment>
<dbReference type="InterPro" id="IPR036566">
    <property type="entry name" value="PYNP-like_C_sf"/>
</dbReference>
<name>A0A913ZBL2_PATMI</name>
<organism evidence="7 8">
    <name type="scientific">Patiria miniata</name>
    <name type="common">Bat star</name>
    <name type="synonym">Asterina miniata</name>
    <dbReference type="NCBI Taxonomy" id="46514"/>
    <lineage>
        <taxon>Eukaryota</taxon>
        <taxon>Metazoa</taxon>
        <taxon>Echinodermata</taxon>
        <taxon>Eleutherozoa</taxon>
        <taxon>Asterozoa</taxon>
        <taxon>Asteroidea</taxon>
        <taxon>Valvatacea</taxon>
        <taxon>Valvatida</taxon>
        <taxon>Asterinidae</taxon>
        <taxon>Patiria</taxon>
    </lineage>
</organism>
<dbReference type="SMART" id="SM00941">
    <property type="entry name" value="PYNP_C"/>
    <property type="match status" value="1"/>
</dbReference>
<evidence type="ECO:0000259" key="6">
    <source>
        <dbReference type="SMART" id="SM00941"/>
    </source>
</evidence>
<dbReference type="InterPro" id="IPR013102">
    <property type="entry name" value="PYNP_C"/>
</dbReference>
<evidence type="ECO:0000256" key="1">
    <source>
        <dbReference type="ARBA" id="ARBA00006915"/>
    </source>
</evidence>
<dbReference type="SUPFAM" id="SSF47648">
    <property type="entry name" value="Nucleoside phosphorylase/phosphoribosyltransferase N-terminal domain"/>
    <property type="match status" value="1"/>
</dbReference>
<feature type="domain" description="Pyrimidine nucleoside phosphorylase C-terminal" evidence="6">
    <location>
        <begin position="373"/>
        <end position="446"/>
    </location>
</feature>
<dbReference type="NCBIfam" id="TIGR02644">
    <property type="entry name" value="Y_phosphoryl"/>
    <property type="match status" value="1"/>
</dbReference>
<dbReference type="InterPro" id="IPR000312">
    <property type="entry name" value="Glycosyl_Trfase_fam3"/>
</dbReference>
<dbReference type="Pfam" id="PF00591">
    <property type="entry name" value="Glycos_transf_3"/>
    <property type="match status" value="1"/>
</dbReference>
<dbReference type="GO" id="GO:0006213">
    <property type="term" value="P:pyrimidine nucleoside metabolic process"/>
    <property type="evidence" value="ECO:0007669"/>
    <property type="project" value="UniProtKB-UniRule"/>
</dbReference>
<dbReference type="Pfam" id="PF02885">
    <property type="entry name" value="Glycos_trans_3N"/>
    <property type="match status" value="1"/>
</dbReference>
<dbReference type="Gene3D" id="1.20.970.10">
    <property type="entry name" value="Transferase, Pyrimidine Nucleoside Phosphorylase, Chain C"/>
    <property type="match status" value="1"/>
</dbReference>
<proteinExistence type="inferred from homology"/>
<dbReference type="OMA" id="VWGGATN"/>
<dbReference type="InterPro" id="IPR018090">
    <property type="entry name" value="Pyrmidine_PPas_bac/euk"/>
</dbReference>
<dbReference type="FunFam" id="3.40.1030.10:FF:000003">
    <property type="entry name" value="Pyrimidine-nucleoside phosphorylase"/>
    <property type="match status" value="1"/>
</dbReference>
<comment type="function">
    <text evidence="5">Catalyzes the reversible phosphorolysis of thymidine. The produced molecules are then utilized as carbon and energy sources or in the rescue of pyrimidine bases for nucleotide synthesis.</text>
</comment>
<sequence>MEEAKRQKMCAETPAYRMPDIIATKRDGGELSPAEIRWFTANLQSDDVDDSQIGALLMAMYLKGLSTSETLALTKAMRDSGEILDWPEHWQGTLVDKHSTGGIGDKISLPLAPALAACDMKVPMISGRGLGHTGGTLDKLEAIPGYTVLVAKERMTAILEEVGCCIVGQTSNLVPADKKLYATRDVTSTVGSVPLITASIVSKKAAENVNFLVLDVKVGKAAFMQTIAEGRQLAQSMVSVSKGLGVKTSAFLTDMNAPIGNTMGNALEVAEALQCLQGGGPDDLNELVCKLGGYLLYNSGKASTPEAGIAAINSTLQDGSACKKFQAMLLSQGVSVGVAEKLCTNAMGCVDDAWKVLKRAAYTTELSAERSGYVQDLDALALGKVTLELGAGRTVAGADIDHAVGLRLTVRVGSKVEKGQTWIYVYHNSTLSGDHVRRLQSAVTIGPDEVKSPPSRILEIIE</sequence>
<dbReference type="RefSeq" id="XP_038048431.1">
    <property type="nucleotide sequence ID" value="XM_038192503.1"/>
</dbReference>
<evidence type="ECO:0000313" key="7">
    <source>
        <dbReference type="EnsemblMetazoa" id="XP_038048431.1"/>
    </source>
</evidence>
<dbReference type="Proteomes" id="UP000887568">
    <property type="component" value="Unplaced"/>
</dbReference>
<evidence type="ECO:0000256" key="4">
    <source>
        <dbReference type="ARBA" id="ARBA00022679"/>
    </source>
</evidence>
<keyword evidence="4 5" id="KW-0808">Transferase</keyword>
<dbReference type="InterPro" id="IPR000053">
    <property type="entry name" value="Thymidine/pyrmidine_PPase"/>
</dbReference>
<dbReference type="NCBIfam" id="NF004490">
    <property type="entry name" value="PRK05820.1"/>
    <property type="match status" value="1"/>
</dbReference>
<dbReference type="CTD" id="1890"/>
<comment type="catalytic activity">
    <reaction evidence="5">
        <text>thymidine + phosphate = 2-deoxy-alpha-D-ribose 1-phosphate + thymine</text>
        <dbReference type="Rhea" id="RHEA:16037"/>
        <dbReference type="ChEBI" id="CHEBI:17748"/>
        <dbReference type="ChEBI" id="CHEBI:17821"/>
        <dbReference type="ChEBI" id="CHEBI:43474"/>
        <dbReference type="ChEBI" id="CHEBI:57259"/>
        <dbReference type="EC" id="2.4.2.4"/>
    </reaction>
</comment>
<dbReference type="InterPro" id="IPR017459">
    <property type="entry name" value="Glycosyl_Trfase_fam3_N_dom"/>
</dbReference>
<dbReference type="GO" id="GO:0006206">
    <property type="term" value="P:pyrimidine nucleobase metabolic process"/>
    <property type="evidence" value="ECO:0007669"/>
    <property type="project" value="InterPro"/>
</dbReference>
<dbReference type="GO" id="GO:0005829">
    <property type="term" value="C:cytosol"/>
    <property type="evidence" value="ECO:0007669"/>
    <property type="project" value="TreeGrafter"/>
</dbReference>